<dbReference type="Gene3D" id="1.20.1250.20">
    <property type="entry name" value="MFS general substrate transporter like domains"/>
    <property type="match status" value="1"/>
</dbReference>
<feature type="transmembrane region" description="Helical" evidence="6">
    <location>
        <begin position="12"/>
        <end position="33"/>
    </location>
</feature>
<protein>
    <submittedName>
        <fullName evidence="8">MFS transporter, DHA1 family, tetracycline resistance protein</fullName>
    </submittedName>
</protein>
<dbReference type="RefSeq" id="WP_079646223.1">
    <property type="nucleotide sequence ID" value="NZ_FUYM01000001.1"/>
</dbReference>
<dbReference type="STRING" id="439228.SAMN06295920_101253"/>
<evidence type="ECO:0000256" key="2">
    <source>
        <dbReference type="ARBA" id="ARBA00022448"/>
    </source>
</evidence>
<evidence type="ECO:0000256" key="5">
    <source>
        <dbReference type="ARBA" id="ARBA00023136"/>
    </source>
</evidence>
<feature type="transmembrane region" description="Helical" evidence="6">
    <location>
        <begin position="287"/>
        <end position="304"/>
    </location>
</feature>
<dbReference type="InterPro" id="IPR011701">
    <property type="entry name" value="MFS"/>
</dbReference>
<dbReference type="GO" id="GO:0016020">
    <property type="term" value="C:membrane"/>
    <property type="evidence" value="ECO:0007669"/>
    <property type="project" value="UniProtKB-SubCell"/>
</dbReference>
<feature type="domain" description="Major facilitator superfamily (MFS) profile" evidence="7">
    <location>
        <begin position="11"/>
        <end position="405"/>
    </location>
</feature>
<reference evidence="9" key="1">
    <citation type="submission" date="2017-02" db="EMBL/GenBank/DDBJ databases">
        <authorList>
            <person name="Varghese N."/>
            <person name="Submissions S."/>
        </authorList>
    </citation>
    <scope>NUCLEOTIDE SEQUENCE [LARGE SCALE GENOMIC DNA]</scope>
    <source>
        <strain evidence="9">UM2</strain>
    </source>
</reference>
<name>A0A1T4ZV50_9SPHN</name>
<dbReference type="PANTHER" id="PTHR23504:SF15">
    <property type="entry name" value="MAJOR FACILITATOR SUPERFAMILY (MFS) PROFILE DOMAIN-CONTAINING PROTEIN"/>
    <property type="match status" value="1"/>
</dbReference>
<dbReference type="InterPro" id="IPR020846">
    <property type="entry name" value="MFS_dom"/>
</dbReference>
<dbReference type="AlphaFoldDB" id="A0A1T4ZV50"/>
<feature type="transmembrane region" description="Helical" evidence="6">
    <location>
        <begin position="256"/>
        <end position="275"/>
    </location>
</feature>
<proteinExistence type="predicted"/>
<evidence type="ECO:0000256" key="6">
    <source>
        <dbReference type="SAM" id="Phobius"/>
    </source>
</evidence>
<keyword evidence="3 6" id="KW-0812">Transmembrane</keyword>
<feature type="transmembrane region" description="Helical" evidence="6">
    <location>
        <begin position="310"/>
        <end position="331"/>
    </location>
</feature>
<feature type="transmembrane region" description="Helical" evidence="6">
    <location>
        <begin position="351"/>
        <end position="371"/>
    </location>
</feature>
<keyword evidence="9" id="KW-1185">Reference proteome</keyword>
<dbReference type="InterPro" id="IPR036259">
    <property type="entry name" value="MFS_trans_sf"/>
</dbReference>
<feature type="transmembrane region" description="Helical" evidence="6">
    <location>
        <begin position="53"/>
        <end position="70"/>
    </location>
</feature>
<dbReference type="Proteomes" id="UP000189818">
    <property type="component" value="Unassembled WGS sequence"/>
</dbReference>
<evidence type="ECO:0000256" key="1">
    <source>
        <dbReference type="ARBA" id="ARBA00004141"/>
    </source>
</evidence>
<dbReference type="InterPro" id="IPR001958">
    <property type="entry name" value="Tet-R_TetA/multi-R_MdtG-like"/>
</dbReference>
<feature type="transmembrane region" description="Helical" evidence="6">
    <location>
        <begin position="220"/>
        <end position="244"/>
    </location>
</feature>
<evidence type="ECO:0000256" key="4">
    <source>
        <dbReference type="ARBA" id="ARBA00022989"/>
    </source>
</evidence>
<dbReference type="Pfam" id="PF07690">
    <property type="entry name" value="MFS_1"/>
    <property type="match status" value="1"/>
</dbReference>
<evidence type="ECO:0000256" key="3">
    <source>
        <dbReference type="ARBA" id="ARBA00022692"/>
    </source>
</evidence>
<gene>
    <name evidence="8" type="ORF">SAMN06295920_101253</name>
</gene>
<dbReference type="GO" id="GO:0022857">
    <property type="term" value="F:transmembrane transporter activity"/>
    <property type="evidence" value="ECO:0007669"/>
    <property type="project" value="InterPro"/>
</dbReference>
<feature type="transmembrane region" description="Helical" evidence="6">
    <location>
        <begin position="107"/>
        <end position="128"/>
    </location>
</feature>
<sequence>MPVSERGKSNATVFIVATILIDAIGFGIVIPVLPRLVMEVGHLDLPAATRMGGWLSVVYALMQFLCGPLAGNLGDRFGRRPVLLLSLAGLAVDYVLMGFAHTLALLFLGRLIAGVFGASFSPASAALADITAPEDRAKRFGLVGAAFGIGFILGPALGGLLGEFGHRMPFYAAAICSAINFVFGFFFFPETLPPEKRRPFNLARANPVGALLQARKMRGVLGLAGILLLWNIASMVYPATWSFFAIAQYGWSNGMIGLSLALAGISMAVVQATVLGRVVKRFRERRTAMIGVAVAAIGYLGYALVPYAWFAMIVIVLTALQALVQPSITALMSQRAPADAQGEMQGFIGSLNAVGAIVAPLLLNPALAWFTGPSAPFHFPGAAFVIASAFAFAALISLTMTRRVRDDPATS</sequence>
<dbReference type="PRINTS" id="PR01035">
    <property type="entry name" value="TCRTETA"/>
</dbReference>
<dbReference type="OrthoDB" id="9764259at2"/>
<feature type="transmembrane region" description="Helical" evidence="6">
    <location>
        <begin position="168"/>
        <end position="188"/>
    </location>
</feature>
<evidence type="ECO:0000313" key="8">
    <source>
        <dbReference type="EMBL" id="SKB26477.1"/>
    </source>
</evidence>
<evidence type="ECO:0000259" key="7">
    <source>
        <dbReference type="PROSITE" id="PS50850"/>
    </source>
</evidence>
<feature type="transmembrane region" description="Helical" evidence="6">
    <location>
        <begin position="377"/>
        <end position="398"/>
    </location>
</feature>
<comment type="subcellular location">
    <subcellularLocation>
        <location evidence="1">Membrane</location>
        <topology evidence="1">Multi-pass membrane protein</topology>
    </subcellularLocation>
</comment>
<dbReference type="PROSITE" id="PS50850">
    <property type="entry name" value="MFS"/>
    <property type="match status" value="1"/>
</dbReference>
<dbReference type="PANTHER" id="PTHR23504">
    <property type="entry name" value="MAJOR FACILITATOR SUPERFAMILY DOMAIN-CONTAINING PROTEIN 10"/>
    <property type="match status" value="1"/>
</dbReference>
<organism evidence="8 9">
    <name type="scientific">Rhizorhabdus histidinilytica</name>
    <dbReference type="NCBI Taxonomy" id="439228"/>
    <lineage>
        <taxon>Bacteria</taxon>
        <taxon>Pseudomonadati</taxon>
        <taxon>Pseudomonadota</taxon>
        <taxon>Alphaproteobacteria</taxon>
        <taxon>Sphingomonadales</taxon>
        <taxon>Sphingomonadaceae</taxon>
        <taxon>Rhizorhabdus</taxon>
    </lineage>
</organism>
<dbReference type="SUPFAM" id="SSF103473">
    <property type="entry name" value="MFS general substrate transporter"/>
    <property type="match status" value="1"/>
</dbReference>
<keyword evidence="2" id="KW-0813">Transport</keyword>
<keyword evidence="4 6" id="KW-1133">Transmembrane helix</keyword>
<keyword evidence="5 6" id="KW-0472">Membrane</keyword>
<dbReference type="CDD" id="cd17388">
    <property type="entry name" value="MFS_TetA"/>
    <property type="match status" value="1"/>
</dbReference>
<feature type="transmembrane region" description="Helical" evidence="6">
    <location>
        <begin position="82"/>
        <end position="101"/>
    </location>
</feature>
<evidence type="ECO:0000313" key="9">
    <source>
        <dbReference type="Proteomes" id="UP000189818"/>
    </source>
</evidence>
<feature type="transmembrane region" description="Helical" evidence="6">
    <location>
        <begin position="140"/>
        <end position="162"/>
    </location>
</feature>
<accession>A0A1T4ZV50</accession>
<dbReference type="EMBL" id="FUYM01000001">
    <property type="protein sequence ID" value="SKB26477.1"/>
    <property type="molecule type" value="Genomic_DNA"/>
</dbReference>